<dbReference type="RefSeq" id="YP_010082137.1">
    <property type="nucleotide sequence ID" value="NC_055027.1"/>
</dbReference>
<keyword evidence="1" id="KW-0812">Transmembrane</keyword>
<feature type="transmembrane region" description="Helical" evidence="1">
    <location>
        <begin position="99"/>
        <end position="122"/>
    </location>
</feature>
<keyword evidence="3" id="KW-1185">Reference proteome</keyword>
<evidence type="ECO:0000256" key="1">
    <source>
        <dbReference type="SAM" id="Phobius"/>
    </source>
</evidence>
<evidence type="ECO:0000313" key="3">
    <source>
        <dbReference type="Proteomes" id="UP000306022"/>
    </source>
</evidence>
<accession>A0A4Y5N187</accession>
<keyword evidence="1" id="KW-0472">Membrane</keyword>
<name>A0A4Y5N187_9CAUD</name>
<sequence length="184" mass="20646">MNAKDINAKWQAEINTWVAYDKTHQSTSEEHNIARDKIFNGKAKWWYDPYDGSWNVMTNDEVPVELGQKYIYIGETNKMKIVKQYKDEKGSIFKRVGKVALVFVAVLGLGSGVVGIISAGAANERADKIDAKITQMQKQEDSTNKSIQLLVESTNELGNTSTQDAEWMKSQVDDINAKLVELGK</sequence>
<evidence type="ECO:0000313" key="2">
    <source>
        <dbReference type="EMBL" id="QCW07645.1"/>
    </source>
</evidence>
<dbReference type="Proteomes" id="UP000306022">
    <property type="component" value="Segment"/>
</dbReference>
<protein>
    <submittedName>
        <fullName evidence="2">Uncharacterized protein</fullName>
    </submittedName>
</protein>
<dbReference type="EMBL" id="MK779875">
    <property type="protein sequence ID" value="QCW07645.1"/>
    <property type="molecule type" value="Genomic_DNA"/>
</dbReference>
<dbReference type="GeneID" id="65071137"/>
<proteinExistence type="predicted"/>
<keyword evidence="1" id="KW-1133">Transmembrane helix</keyword>
<dbReference type="KEGG" id="vg:65071137"/>
<organism evidence="2 3">
    <name type="scientific">Lactococcus phage CHPC971</name>
    <dbReference type="NCBI Taxonomy" id="2575255"/>
    <lineage>
        <taxon>Viruses</taxon>
        <taxon>Duplodnaviria</taxon>
        <taxon>Heunggongvirae</taxon>
        <taxon>Uroviricota</taxon>
        <taxon>Caudoviricetes</taxon>
        <taxon>Fremauxvirus</taxon>
        <taxon>Fremauxvirus CHPC971</taxon>
    </lineage>
</organism>
<reference evidence="2 3" key="1">
    <citation type="submission" date="2019-04" db="EMBL/GenBank/DDBJ databases">
        <authorList>
            <person name="de Jong A."/>
        </authorList>
    </citation>
    <scope>NUCLEOTIDE SEQUENCE [LARGE SCALE GENOMIC DNA]</scope>
</reference>